<dbReference type="PANTHER" id="PTHR21055:SF3">
    <property type="entry name" value="PROTEIN PHOSPHATASE 1 REGULATORY SUBUNIT 36"/>
    <property type="match status" value="1"/>
</dbReference>
<name>A0AAV2K0W7_KNICA</name>
<feature type="compositionally biased region" description="Low complexity" evidence="1">
    <location>
        <begin position="247"/>
        <end position="261"/>
    </location>
</feature>
<proteinExistence type="predicted"/>
<dbReference type="Pfam" id="PF14895">
    <property type="entry name" value="PPPI_inhib"/>
    <property type="match status" value="1"/>
</dbReference>
<reference evidence="2 3" key="1">
    <citation type="submission" date="2024-04" db="EMBL/GenBank/DDBJ databases">
        <authorList>
            <person name="Waldvogel A.-M."/>
            <person name="Schoenle A."/>
        </authorList>
    </citation>
    <scope>NUCLEOTIDE SEQUENCE [LARGE SCALE GENOMIC DNA]</scope>
</reference>
<evidence type="ECO:0008006" key="4">
    <source>
        <dbReference type="Google" id="ProtNLM"/>
    </source>
</evidence>
<sequence length="360" mass="40943">MFKSSLLPPEKPAVRKRRPTDVHFEEILQKSEWLAEVYRANSRGRQSVVKSLDPSLLKAYRSAVIQNQGEFVTIDDVKQVAVDLLLENYSLPIPHSFLDLLKSKEFDEVLMALLCYLCCFFEHRSLDNKSDIIIVLDLVAELRMKRRSSAKTALALKQLAVCYFSLILDAGTHHKQHKGRSHLDQTEWLLEGVLYSFFCYVSWVTFGRKDLKHIQDEIGRILYSDNFSAAVNCREDVHSRRSSAVSTPAQATPTETTPTDTTKLRRSRFSVRRVVNGRSPLMMSLLPLPREQSPLLLRGRRDDPEPLFVTPADDVDKLREELSRMSVGILGRPLQQLDGVTLIHKDHIHGASVTAGQSDH</sequence>
<dbReference type="GO" id="GO:0019902">
    <property type="term" value="F:phosphatase binding"/>
    <property type="evidence" value="ECO:0007669"/>
    <property type="project" value="InterPro"/>
</dbReference>
<feature type="region of interest" description="Disordered" evidence="1">
    <location>
        <begin position="241"/>
        <end position="265"/>
    </location>
</feature>
<dbReference type="EMBL" id="OZ035838">
    <property type="protein sequence ID" value="CAL1583483.1"/>
    <property type="molecule type" value="Genomic_DNA"/>
</dbReference>
<accession>A0AAV2K0W7</accession>
<keyword evidence="3" id="KW-1185">Reference proteome</keyword>
<dbReference type="PANTHER" id="PTHR21055">
    <property type="entry name" value="PROTEIN PHOSPHATASE 1 REGULATORY SUBUNIT 36"/>
    <property type="match status" value="1"/>
</dbReference>
<dbReference type="Proteomes" id="UP001497482">
    <property type="component" value="Chromosome 16"/>
</dbReference>
<evidence type="ECO:0000313" key="2">
    <source>
        <dbReference type="EMBL" id="CAL1583483.1"/>
    </source>
</evidence>
<evidence type="ECO:0000256" key="1">
    <source>
        <dbReference type="SAM" id="MobiDB-lite"/>
    </source>
</evidence>
<gene>
    <name evidence="2" type="ORF">KC01_LOCUS13949</name>
</gene>
<dbReference type="AlphaFoldDB" id="A0AAV2K0W7"/>
<dbReference type="InterPro" id="IPR026142">
    <property type="entry name" value="Pro_pase_1_reg_su_36"/>
</dbReference>
<organism evidence="2 3">
    <name type="scientific">Knipowitschia caucasica</name>
    <name type="common">Caucasian dwarf goby</name>
    <name type="synonym">Pomatoschistus caucasicus</name>
    <dbReference type="NCBI Taxonomy" id="637954"/>
    <lineage>
        <taxon>Eukaryota</taxon>
        <taxon>Metazoa</taxon>
        <taxon>Chordata</taxon>
        <taxon>Craniata</taxon>
        <taxon>Vertebrata</taxon>
        <taxon>Euteleostomi</taxon>
        <taxon>Actinopterygii</taxon>
        <taxon>Neopterygii</taxon>
        <taxon>Teleostei</taxon>
        <taxon>Neoteleostei</taxon>
        <taxon>Acanthomorphata</taxon>
        <taxon>Gobiaria</taxon>
        <taxon>Gobiiformes</taxon>
        <taxon>Gobioidei</taxon>
        <taxon>Gobiidae</taxon>
        <taxon>Gobiinae</taxon>
        <taxon>Knipowitschia</taxon>
    </lineage>
</organism>
<evidence type="ECO:0000313" key="3">
    <source>
        <dbReference type="Proteomes" id="UP001497482"/>
    </source>
</evidence>
<protein>
    <recommendedName>
        <fullName evidence="4">Protein phosphatase 1 regulatory subunit 36</fullName>
    </recommendedName>
</protein>